<evidence type="ECO:0000256" key="2">
    <source>
        <dbReference type="SAM" id="Phobius"/>
    </source>
</evidence>
<dbReference type="Pfam" id="PF00092">
    <property type="entry name" value="VWA"/>
    <property type="match status" value="1"/>
</dbReference>
<keyword evidence="2" id="KW-0812">Transmembrane</keyword>
<dbReference type="Pfam" id="PF12034">
    <property type="entry name" value="YfbK_C"/>
    <property type="match status" value="1"/>
</dbReference>
<dbReference type="Gene3D" id="3.40.50.410">
    <property type="entry name" value="von Willebrand factor, type A domain"/>
    <property type="match status" value="1"/>
</dbReference>
<evidence type="ECO:0000313" key="5">
    <source>
        <dbReference type="EMBL" id="SFL57456.1"/>
    </source>
</evidence>
<evidence type="ECO:0000313" key="4">
    <source>
        <dbReference type="EMBL" id="SFB64627.1"/>
    </source>
</evidence>
<evidence type="ECO:0000259" key="3">
    <source>
        <dbReference type="PROSITE" id="PS50234"/>
    </source>
</evidence>
<dbReference type="EMBL" id="FOKJ01000165">
    <property type="protein sequence ID" value="SFB64627.1"/>
    <property type="molecule type" value="Genomic_DNA"/>
</dbReference>
<dbReference type="PANTHER" id="PTHR10579:SF43">
    <property type="entry name" value="ZINC FINGER (C3HC4-TYPE RING FINGER) FAMILY PROTEIN"/>
    <property type="match status" value="1"/>
</dbReference>
<dbReference type="InterPro" id="IPR051266">
    <property type="entry name" value="CLCR"/>
</dbReference>
<feature type="compositionally biased region" description="Basic and acidic residues" evidence="1">
    <location>
        <begin position="133"/>
        <end position="144"/>
    </location>
</feature>
<keyword evidence="6" id="KW-1185">Reference proteome</keyword>
<dbReference type="SMART" id="SM00327">
    <property type="entry name" value="VWA"/>
    <property type="match status" value="1"/>
</dbReference>
<evidence type="ECO:0000256" key="1">
    <source>
        <dbReference type="SAM" id="MobiDB-lite"/>
    </source>
</evidence>
<reference evidence="5 7" key="1">
    <citation type="submission" date="2016-10" db="EMBL/GenBank/DDBJ databases">
        <authorList>
            <person name="de Groot N.N."/>
        </authorList>
    </citation>
    <scope>NUCLEOTIDE SEQUENCE [LARGE SCALE GENOMIC DNA]</scope>
    <source>
        <strain evidence="5 7">DSM 381</strain>
    </source>
</reference>
<dbReference type="Proteomes" id="UP000199579">
    <property type="component" value="Unassembled WGS sequence"/>
</dbReference>
<gene>
    <name evidence="4" type="ORF">SAMN04244571_04705</name>
    <name evidence="5" type="ORF">SAMN04244574_04686</name>
</gene>
<dbReference type="InterPro" id="IPR036465">
    <property type="entry name" value="vWFA_dom_sf"/>
</dbReference>
<dbReference type="EMBL" id="FOSX01000173">
    <property type="protein sequence ID" value="SFL57456.1"/>
    <property type="molecule type" value="Genomic_DNA"/>
</dbReference>
<protein>
    <submittedName>
        <fullName evidence="5">Ca-activated chloride channel family protein</fullName>
    </submittedName>
</protein>
<dbReference type="CDD" id="cd01465">
    <property type="entry name" value="vWA_subgroup"/>
    <property type="match status" value="1"/>
</dbReference>
<feature type="transmembrane region" description="Helical" evidence="2">
    <location>
        <begin position="73"/>
        <end position="92"/>
    </location>
</feature>
<dbReference type="InterPro" id="IPR022156">
    <property type="entry name" value="Uncharacterised_YfbK_N"/>
</dbReference>
<keyword evidence="2" id="KW-1133">Transmembrane helix</keyword>
<dbReference type="InterPro" id="IPR002035">
    <property type="entry name" value="VWF_A"/>
</dbReference>
<feature type="domain" description="VWFA" evidence="3">
    <location>
        <begin position="321"/>
        <end position="499"/>
    </location>
</feature>
<name>A0A1I4IUL0_9GAMM</name>
<evidence type="ECO:0000313" key="7">
    <source>
        <dbReference type="Proteomes" id="UP000199579"/>
    </source>
</evidence>
<proteinExistence type="predicted"/>
<dbReference type="InterPro" id="IPR021908">
    <property type="entry name" value="YfbK_C"/>
</dbReference>
<feature type="region of interest" description="Disordered" evidence="1">
    <location>
        <begin position="35"/>
        <end position="63"/>
    </location>
</feature>
<dbReference type="Proteomes" id="UP000198861">
    <property type="component" value="Unassembled WGS sequence"/>
</dbReference>
<accession>A0A1I4IUL0</accession>
<dbReference type="AlphaFoldDB" id="A0A1I4IUL0"/>
<reference evidence="4 6" key="2">
    <citation type="submission" date="2016-10" db="EMBL/GenBank/DDBJ databases">
        <authorList>
            <person name="Varghese N."/>
            <person name="Submissions S."/>
        </authorList>
    </citation>
    <scope>NUCLEOTIDE SEQUENCE [LARGE SCALE GENOMIC DNA]</scope>
    <source>
        <strain evidence="4 6">DSM 282</strain>
    </source>
</reference>
<dbReference type="PROSITE" id="PS50234">
    <property type="entry name" value="VWFA"/>
    <property type="match status" value="1"/>
</dbReference>
<keyword evidence="2" id="KW-0472">Membrane</keyword>
<dbReference type="SUPFAM" id="SSF53300">
    <property type="entry name" value="vWA-like"/>
    <property type="match status" value="1"/>
</dbReference>
<feature type="region of interest" description="Disordered" evidence="1">
    <location>
        <begin position="99"/>
        <end position="144"/>
    </location>
</feature>
<sequence length="683" mass="73030">MTDDDLKSLFEGVDRIEPGEEARARARQAALAAFAGKNAQVPQGNVTPLRPTPSSNPLDGNGRSRMNMSKRQWLMGGAASAAVVVLAVSVVMKIGNPPFEPRSVLPVASEGTAPKPAPPEEARRDQQAQLAKRQAENAAAEREAVAGLAKGQAMADSVSQEMGSVASAPAPTIAQPRPSAPQASRKMVAAAPPSSAPVLAEVSPPAQYQEVGRDRFEAVDSSPVKSVATEPVSTFSVDVDTASYSFVRRQLNQGVLPQKDAVRLEEMLNYFDYDYPLPDSRETPFKATVTVADSPWKPGNKLLHIGIRGYELPRAQHPASNLVFLLDVSGSMNSPDKLPLVKQSMGLLLSQLQPSDTVSIVVYAGAAGTVLEPTPANEKQKILAALDRLSAGGSTAGGEGIQLAYQLARSSFKKDAVNRVILATDGDFNVGITSNAELQGFIERQRDEGIYLSVLGFGQGNYHDQLMQALAQNGNGVAAYIDTLGEAQKLLVDEASSTLFPIAKDVKLQLEFNPQTVSEYRLLGYETRALKQEDFNNDKVDAGDIGAGHRVTAIYEITPAGAASGLLEPSRYQPQQPAAEGHASEYGFLKIRYKLPEESSSRLITTPIPVDGGELSARMARETAFATAVAGFAELLKGGQYSGNWSYQDAIKLANSNKGEDLYGYRSEFVQLVRKAEVAAAMK</sequence>
<feature type="region of interest" description="Disordered" evidence="1">
    <location>
        <begin position="160"/>
        <end position="190"/>
    </location>
</feature>
<evidence type="ECO:0000313" key="6">
    <source>
        <dbReference type="Proteomes" id="UP000198861"/>
    </source>
</evidence>
<dbReference type="Pfam" id="PF12450">
    <property type="entry name" value="vWF_A"/>
    <property type="match status" value="1"/>
</dbReference>
<dbReference type="PANTHER" id="PTHR10579">
    <property type="entry name" value="CALCIUM-ACTIVATED CHLORIDE CHANNEL REGULATOR"/>
    <property type="match status" value="1"/>
</dbReference>
<organism evidence="5 7">
    <name type="scientific">Azotobacter beijerinckii</name>
    <dbReference type="NCBI Taxonomy" id="170623"/>
    <lineage>
        <taxon>Bacteria</taxon>
        <taxon>Pseudomonadati</taxon>
        <taxon>Pseudomonadota</taxon>
        <taxon>Gammaproteobacteria</taxon>
        <taxon>Pseudomonadales</taxon>
        <taxon>Pseudomonadaceae</taxon>
        <taxon>Azotobacter</taxon>
    </lineage>
</organism>
<feature type="compositionally biased region" description="Polar residues" evidence="1">
    <location>
        <begin position="40"/>
        <end position="63"/>
    </location>
</feature>